<feature type="transmembrane region" description="Helical" evidence="1">
    <location>
        <begin position="90"/>
        <end position="118"/>
    </location>
</feature>
<comment type="caution">
    <text evidence="3">The sequence shown here is derived from an EMBL/GenBank/DDBJ whole genome shotgun (WGS) entry which is preliminary data.</text>
</comment>
<keyword evidence="1" id="KW-0812">Transmembrane</keyword>
<keyword evidence="4" id="KW-1185">Reference proteome</keyword>
<dbReference type="GO" id="GO:0003824">
    <property type="term" value="F:catalytic activity"/>
    <property type="evidence" value="ECO:0007669"/>
    <property type="project" value="InterPro"/>
</dbReference>
<gene>
    <name evidence="3" type="ORF">OEA41_002935</name>
</gene>
<evidence type="ECO:0000313" key="3">
    <source>
        <dbReference type="EMBL" id="KAK3170851.1"/>
    </source>
</evidence>
<dbReference type="AlphaFoldDB" id="A0AAD9Z3R0"/>
<dbReference type="PROSITE" id="PS51340">
    <property type="entry name" value="MOSC"/>
    <property type="match status" value="1"/>
</dbReference>
<evidence type="ECO:0000313" key="4">
    <source>
        <dbReference type="Proteomes" id="UP001276659"/>
    </source>
</evidence>
<proteinExistence type="predicted"/>
<protein>
    <recommendedName>
        <fullName evidence="2">MOSC domain-containing protein</fullName>
    </recommendedName>
</protein>
<name>A0AAD9Z3R0_9LECA</name>
<dbReference type="PANTHER" id="PTHR36930:SF1">
    <property type="entry name" value="MOSC DOMAIN-CONTAINING PROTEIN"/>
    <property type="match status" value="1"/>
</dbReference>
<dbReference type="EMBL" id="JASNWA010000008">
    <property type="protein sequence ID" value="KAK3170851.1"/>
    <property type="molecule type" value="Genomic_DNA"/>
</dbReference>
<dbReference type="GO" id="GO:0030151">
    <property type="term" value="F:molybdenum ion binding"/>
    <property type="evidence" value="ECO:0007669"/>
    <property type="project" value="InterPro"/>
</dbReference>
<sequence length="204" mass="22328">MASHPNEPNLYQVHLIQSKLFDEANFHGDDGESVYPGQLEENVTTVGVEFLGLSKGKKLRVFNQEESRSVFTFGDTSIGMLLDLLVRVTLWIAIISALVFGAGGIWVTVAVHLVVIILHITTTYTKAFGEDTAVATVTRLRSPCKKIDTFRHGLKEKNLVKDGTKIVGRKSGVLGIVTIGGVIRPGMSVIIEPSKEFEEIKPLP</sequence>
<dbReference type="PANTHER" id="PTHR36930">
    <property type="entry name" value="METAL-SULFUR CLUSTER BIOSYNTHESIS PROTEINS YUAD-RELATED"/>
    <property type="match status" value="1"/>
</dbReference>
<keyword evidence="1" id="KW-0472">Membrane</keyword>
<dbReference type="Proteomes" id="UP001276659">
    <property type="component" value="Unassembled WGS sequence"/>
</dbReference>
<dbReference type="InterPro" id="IPR011037">
    <property type="entry name" value="Pyrv_Knase-like_insert_dom_sf"/>
</dbReference>
<dbReference type="SUPFAM" id="SSF50800">
    <property type="entry name" value="PK beta-barrel domain-like"/>
    <property type="match status" value="1"/>
</dbReference>
<dbReference type="Gene3D" id="2.40.33.20">
    <property type="entry name" value="PK beta-barrel domain-like"/>
    <property type="match status" value="1"/>
</dbReference>
<evidence type="ECO:0000256" key="1">
    <source>
        <dbReference type="SAM" id="Phobius"/>
    </source>
</evidence>
<organism evidence="3 4">
    <name type="scientific">Lepraria neglecta</name>
    <dbReference type="NCBI Taxonomy" id="209136"/>
    <lineage>
        <taxon>Eukaryota</taxon>
        <taxon>Fungi</taxon>
        <taxon>Dikarya</taxon>
        <taxon>Ascomycota</taxon>
        <taxon>Pezizomycotina</taxon>
        <taxon>Lecanoromycetes</taxon>
        <taxon>OSLEUM clade</taxon>
        <taxon>Lecanoromycetidae</taxon>
        <taxon>Lecanorales</taxon>
        <taxon>Lecanorineae</taxon>
        <taxon>Stereocaulaceae</taxon>
        <taxon>Lepraria</taxon>
    </lineage>
</organism>
<accession>A0AAD9Z3R0</accession>
<keyword evidence="1" id="KW-1133">Transmembrane helix</keyword>
<dbReference type="InterPro" id="IPR052716">
    <property type="entry name" value="MOSC_domain"/>
</dbReference>
<feature type="domain" description="MOSC" evidence="2">
    <location>
        <begin position="1"/>
        <end position="192"/>
    </location>
</feature>
<dbReference type="GO" id="GO:0030170">
    <property type="term" value="F:pyridoxal phosphate binding"/>
    <property type="evidence" value="ECO:0007669"/>
    <property type="project" value="InterPro"/>
</dbReference>
<reference evidence="3" key="1">
    <citation type="submission" date="2022-11" db="EMBL/GenBank/DDBJ databases">
        <title>Chromosomal genome sequence assembly and mating type (MAT) locus characterization of the leprose asexual lichenized fungus Lepraria neglecta (Nyl.) Erichsen.</title>
        <authorList>
            <person name="Allen J.L."/>
            <person name="Pfeffer B."/>
        </authorList>
    </citation>
    <scope>NUCLEOTIDE SEQUENCE</scope>
    <source>
        <strain evidence="3">Allen 5258</strain>
    </source>
</reference>
<dbReference type="InterPro" id="IPR005302">
    <property type="entry name" value="MoCF_Sase_C"/>
</dbReference>
<evidence type="ECO:0000259" key="2">
    <source>
        <dbReference type="PROSITE" id="PS51340"/>
    </source>
</evidence>